<proteinExistence type="predicted"/>
<dbReference type="SUPFAM" id="SSF55073">
    <property type="entry name" value="Nucleotide cyclase"/>
    <property type="match status" value="1"/>
</dbReference>
<dbReference type="Gene3D" id="3.30.70.270">
    <property type="match status" value="1"/>
</dbReference>
<keyword evidence="1" id="KW-0472">Membrane</keyword>
<comment type="caution">
    <text evidence="2">The sequence shown here is derived from an EMBL/GenBank/DDBJ whole genome shotgun (WGS) entry which is preliminary data.</text>
</comment>
<reference evidence="2 3" key="1">
    <citation type="submission" date="2016-08" db="EMBL/GenBank/DDBJ databases">
        <authorList>
            <person name="Loux V."/>
            <person name="Rue O."/>
        </authorList>
    </citation>
    <scope>NUCLEOTIDE SEQUENCE [LARGE SCALE GENOMIC DNA]</scope>
    <source>
        <strain evidence="2 3">AFSSA_08CEB44bac</strain>
    </source>
</reference>
<evidence type="ECO:0000256" key="1">
    <source>
        <dbReference type="SAM" id="Phobius"/>
    </source>
</evidence>
<dbReference type="InterPro" id="IPR029787">
    <property type="entry name" value="Nucleotide_cyclase"/>
</dbReference>
<dbReference type="AlphaFoldDB" id="A0AAX2CMW0"/>
<feature type="transmembrane region" description="Helical" evidence="1">
    <location>
        <begin position="85"/>
        <end position="106"/>
    </location>
</feature>
<accession>A0AAX2CMW0</accession>
<evidence type="ECO:0000313" key="3">
    <source>
        <dbReference type="Proteomes" id="UP000242164"/>
    </source>
</evidence>
<name>A0AAX2CMW0_9BACI</name>
<feature type="transmembrane region" description="Helical" evidence="1">
    <location>
        <begin position="31"/>
        <end position="48"/>
    </location>
</feature>
<feature type="transmembrane region" description="Helical" evidence="1">
    <location>
        <begin position="7"/>
        <end position="25"/>
    </location>
</feature>
<dbReference type="InterPro" id="IPR043128">
    <property type="entry name" value="Rev_trsase/Diguanyl_cyclase"/>
</dbReference>
<dbReference type="Proteomes" id="UP000242164">
    <property type="component" value="Unassembled WGS sequence"/>
</dbReference>
<dbReference type="RefSeq" id="WP_048723509.1">
    <property type="nucleotide sequence ID" value="NZ_CP024101.1"/>
</dbReference>
<sequence>MKHNSIKVLLLWIVQILFYFTTIYITAYKHAILFTISYVLVHILFLFIPDKQAFVLFILGTILSVFYLFYQSWVYLWSTSLQLKYMITHFLTVANFFFVYISTYMLKQVILENKNLTERIQVLEQYIGESKLLTRTEFERRQTLLIAAMKRRSETGIIIYFDFISFSKHTKKSVMDRIASLLLSTVRRDFDLVGKYDHNTLVTLLQNTDIAGAEIVMNRLYPKMKESLTDDAIQQIQITQKQVNGQESSPL</sequence>
<evidence type="ECO:0000313" key="2">
    <source>
        <dbReference type="EMBL" id="SCM06399.1"/>
    </source>
</evidence>
<feature type="transmembrane region" description="Helical" evidence="1">
    <location>
        <begin position="53"/>
        <end position="73"/>
    </location>
</feature>
<protein>
    <submittedName>
        <fullName evidence="2">Response regulator receiver protein</fullName>
    </submittedName>
</protein>
<gene>
    <name evidence="2" type="ORF">BCB44BAC_04233</name>
</gene>
<organism evidence="2 3">
    <name type="scientific">Bacillus cytotoxicus</name>
    <dbReference type="NCBI Taxonomy" id="580165"/>
    <lineage>
        <taxon>Bacteria</taxon>
        <taxon>Bacillati</taxon>
        <taxon>Bacillota</taxon>
        <taxon>Bacilli</taxon>
        <taxon>Bacillales</taxon>
        <taxon>Bacillaceae</taxon>
        <taxon>Bacillus</taxon>
        <taxon>Bacillus cereus group</taxon>
    </lineage>
</organism>
<dbReference type="EMBL" id="FMIK01000063">
    <property type="protein sequence ID" value="SCM06399.1"/>
    <property type="molecule type" value="Genomic_DNA"/>
</dbReference>
<keyword evidence="1" id="KW-0812">Transmembrane</keyword>
<keyword evidence="1" id="KW-1133">Transmembrane helix</keyword>